<dbReference type="InterPro" id="IPR024370">
    <property type="entry name" value="PBP_domain"/>
</dbReference>
<dbReference type="EMBL" id="PVTT01000002">
    <property type="protein sequence ID" value="PRY93264.1"/>
    <property type="molecule type" value="Genomic_DNA"/>
</dbReference>
<evidence type="ECO:0000259" key="2">
    <source>
        <dbReference type="Pfam" id="PF12849"/>
    </source>
</evidence>
<accession>A0A2T0X324</accession>
<feature type="domain" description="PBP" evidence="2">
    <location>
        <begin position="39"/>
        <end position="259"/>
    </location>
</feature>
<feature type="signal peptide" evidence="1">
    <location>
        <begin position="1"/>
        <end position="20"/>
    </location>
</feature>
<evidence type="ECO:0000313" key="3">
    <source>
        <dbReference type="EMBL" id="PRY93264.1"/>
    </source>
</evidence>
<dbReference type="RefSeq" id="WP_106160869.1">
    <property type="nucleotide sequence ID" value="NZ_PVTT01000002.1"/>
</dbReference>
<evidence type="ECO:0000256" key="1">
    <source>
        <dbReference type="SAM" id="SignalP"/>
    </source>
</evidence>
<keyword evidence="4" id="KW-1185">Reference proteome</keyword>
<protein>
    <submittedName>
        <fullName evidence="3">Tungstate transport system substrate-binding protein</fullName>
    </submittedName>
</protein>
<gene>
    <name evidence="3" type="ORF">BCF33_2131</name>
</gene>
<comment type="caution">
    <text evidence="3">The sequence shown here is derived from an EMBL/GenBank/DDBJ whole genome shotgun (WGS) entry which is preliminary data.</text>
</comment>
<dbReference type="Proteomes" id="UP000238801">
    <property type="component" value="Unassembled WGS sequence"/>
</dbReference>
<dbReference type="Gene3D" id="3.40.190.10">
    <property type="entry name" value="Periplasmic binding protein-like II"/>
    <property type="match status" value="2"/>
</dbReference>
<organism evidence="3 4">
    <name type="scientific">Hasllibacter halocynthiae</name>
    <dbReference type="NCBI Taxonomy" id="595589"/>
    <lineage>
        <taxon>Bacteria</taxon>
        <taxon>Pseudomonadati</taxon>
        <taxon>Pseudomonadota</taxon>
        <taxon>Alphaproteobacteria</taxon>
        <taxon>Rhodobacterales</taxon>
        <taxon>Roseobacteraceae</taxon>
        <taxon>Hasllibacter</taxon>
    </lineage>
</organism>
<name>A0A2T0X324_9RHOB</name>
<dbReference type="InterPro" id="IPR052738">
    <property type="entry name" value="ABC-Tungstate_binding"/>
</dbReference>
<reference evidence="3 4" key="1">
    <citation type="submission" date="2018-03" db="EMBL/GenBank/DDBJ databases">
        <title>Genomic Encyclopedia of Archaeal and Bacterial Type Strains, Phase II (KMG-II): from individual species to whole genera.</title>
        <authorList>
            <person name="Goeker M."/>
        </authorList>
    </citation>
    <scope>NUCLEOTIDE SEQUENCE [LARGE SCALE GENOMIC DNA]</scope>
    <source>
        <strain evidence="3 4">DSM 29318</strain>
    </source>
</reference>
<proteinExistence type="predicted"/>
<dbReference type="PANTHER" id="PTHR37945">
    <property type="entry name" value="EXTRACELLULAR TUNGSTATE BINDING PROTEIN"/>
    <property type="match status" value="1"/>
</dbReference>
<dbReference type="PANTHER" id="PTHR37945:SF1">
    <property type="entry name" value="EXTRACELLULAR TUNGSTATE BINDING PROTEIN"/>
    <property type="match status" value="1"/>
</dbReference>
<dbReference type="AlphaFoldDB" id="A0A2T0X324"/>
<evidence type="ECO:0000313" key="4">
    <source>
        <dbReference type="Proteomes" id="UP000238801"/>
    </source>
</evidence>
<keyword evidence="1" id="KW-0732">Signal</keyword>
<feature type="chain" id="PRO_5015705838" evidence="1">
    <location>
        <begin position="21"/>
        <end position="283"/>
    </location>
</feature>
<dbReference type="SUPFAM" id="SSF53850">
    <property type="entry name" value="Periplasmic binding protein-like II"/>
    <property type="match status" value="1"/>
</dbReference>
<dbReference type="OrthoDB" id="186379at2"/>
<dbReference type="Pfam" id="PF12849">
    <property type="entry name" value="PBP_like_2"/>
    <property type="match status" value="1"/>
</dbReference>
<sequence length="283" mass="29181">MTPRLPFGALLLALSLSALAPALAPARADEDAGAGDPLILLSTTSTENSGLLAHLLPLFEAQSGIEVRAVAVGTGQALRAAARGDGDVLLTHDRTAEERFVAEGHGTGRRDVMYNDFVLVGPAGDPAGIAALDEAPAALAAIAARGAPFASRGDESGTHRAEMRLWAEASVDPLPASGTWYREMGQGMGAVLNAAVAMDAYALTDRATWAAFGNKRGHRILLEGDPRLFNPYGVVPVDPARHPGVNADAAEAFASWITGPAGQAAIASFEVDGQRLFVPNAGS</sequence>